<dbReference type="InterPro" id="IPR035914">
    <property type="entry name" value="Sperma_CUB_dom_sf"/>
</dbReference>
<organism evidence="5">
    <name type="scientific">Oikopleura dioica</name>
    <name type="common">Tunicate</name>
    <dbReference type="NCBI Taxonomy" id="34765"/>
    <lineage>
        <taxon>Eukaryota</taxon>
        <taxon>Metazoa</taxon>
        <taxon>Chordata</taxon>
        <taxon>Tunicata</taxon>
        <taxon>Appendicularia</taxon>
        <taxon>Copelata</taxon>
        <taxon>Oikopleuridae</taxon>
        <taxon>Oikopleura</taxon>
    </lineage>
</organism>
<dbReference type="PROSITE" id="PS01180">
    <property type="entry name" value="CUB"/>
    <property type="match status" value="11"/>
</dbReference>
<evidence type="ECO:0000259" key="4">
    <source>
        <dbReference type="PROSITE" id="PS01180"/>
    </source>
</evidence>
<feature type="domain" description="CUB" evidence="4">
    <location>
        <begin position="1357"/>
        <end position="1476"/>
    </location>
</feature>
<dbReference type="Gene3D" id="2.60.120.290">
    <property type="entry name" value="Spermadhesin, CUB domain"/>
    <property type="match status" value="12"/>
</dbReference>
<dbReference type="SUPFAM" id="SSF49854">
    <property type="entry name" value="Spermadhesin, CUB domain"/>
    <property type="match status" value="12"/>
</dbReference>
<feature type="domain" description="CUB" evidence="4">
    <location>
        <begin position="298"/>
        <end position="413"/>
    </location>
</feature>
<protein>
    <recommendedName>
        <fullName evidence="4">CUB domain-containing protein</fullName>
    </recommendedName>
</protein>
<feature type="domain" description="CUB" evidence="4">
    <location>
        <begin position="1232"/>
        <end position="1350"/>
    </location>
</feature>
<proteinExistence type="predicted"/>
<sequence length="1885" mass="211392">YSCPDYVEIYDGTEITAQSLGKFCGTYEPDELPEGVMTSGPRALVKFKSDSSIEKTGFQLAYHDNCGGYHFANGTKQYLATPNYPSYYIAPAYCTWTIQSSIPGEQILLHFDHFDTYFDHTVEGCKNAHYVQIYEGAAPKDVDKHCGISAPSPYRSKGSRVRVLFDATYDSGDNKRSGFTFDYTTEEDRCGGDWSGITGNINYPPSGPVEADCTWNVFQSPGNPVELTLTIGTENNPDCSRNYLSINATFDGISEELIFCDKQQNASVSQWKYETYAIRYISDGTLSSHSFQGILVMNSGTPKPFFSATGQIASPLYPRTYPQRIDATWTLQAKSSRVIRYEITAFDVICTDRFMLINGELGENPQFFDGCGDYLQENPEMAKGVSKENILTLRLVTNSEISGHGFLLNYTHVEGSGEIPVFPDPDPIVQGECGNELVIAGIDWLPFISPGFPNGYDNNLDCFWFFKQRTMLRSCSILKQSKSSEIINVQLPSRGITVDSNGASPQVNDALKVNKLAQLDTQKWMLSDGKLRLIDREINLCIAAHPYEAQLTMQPCDGVGILTDFKQEHTKIGRSLGKFCGTQADLPDKTIKSRTPGVLILHHIQSGHSGSKWNFNWTASPNNCAEELTEDSGTIMSPRYPDPYESNKRCEWSITVNPRNSIIVTFSDFDFKAVDDTFGCLNHYVQIFGGLYIDSPELSDRLCGTALPMPVQSQGNTMKIVFDIGNDAEPNGRGFILDYMGTIAPKTCGSIGPVTLDEPTEISSPGYPNNYTDNSECIWTVQNTWLSGTIYYEVNEIEFEDGCVDKLDFYLVGPYDQPQLTAPQHTLCGKSGSKAFGIPGPVNDIRFVTNQNTNYKGFDMTVSEHLCGGLFGAVGVNWIVGGRISSPNYPENYDSNDYCIWYLVAPEKKILTYSFTTFDLDGATTQSECRDYDWLKVYEGIFQSREKHFWCSTNKPVIGKEMHSTQNMLKFVFKSDNRNERSGFAMEWSFSNNECGSQILQEQEGTIGSPGYFSTPAANYPANMNCVWTINAEKNAHIELVFTDFWLQDMDNDLCLTDYVDVWNGKEINTDKIGQYCGRRLPPPARSNLDHLVLNMISDGNKEYKGFAATYEQVCGTLFVDEYIGYITNIGFGLGSYRPNTDCFWNITMTDKNALIEARFLEFDIEYSPGCSSDYVALYETEKAQENLIRKECGSSRPNGWITARGTMIVNFVTNDKVEKSGFEIQFTVDECGGSYQGKSGSIANWHPDGFAGQHQNLDCIWVLRTEDVNYSVKVTSWIHFVLPVNVNCSSGSYLAAYEEESILESDLIGRYCGKSPPRFLQSKSNQMTLRYKTDAGVASSGFELKWAQTIGSTYGCGGNVKVTTTTTITSPLYPAADYPDNLECVWNIYSDEPSISLKYEIKHFDLEPREGITSVCYDYLEIIDGATFQDRVMFGPECGEIGKQVIKGTHQQNVMIFVSDEVGAASGFEILVTAYNSQCGGELAVSDEWQDINWNYMGDNSHCQWTLKSDSHHFISIQTQTMSLPAPTDEYKLPIELRATANYQVLLDSLAARRVTKIDMTADINKNVLFSLPFFLGLFDDFNQDPRFYINFAVKLTQPDTYETTISNSQYQRLAAVQHTAQDFFDLLDFIELRIEDHYIGVWNKDTGALFIEVDDSIENAFINRKELVTLKVKTQEYPGTFKVTDVAYGVGGTTQVFQLEPLQVVAGKKLGELERMYKTVSVELDVKLDARNDLDTWVNIVQVTLDNGQSNSIPGDRMPLISLQPSSSQFHIAWGLNDNKNYVTITENQPLNKWIHLEISQSKTSTGKYVHDVKVDGRNYAGVVQEQPRDYVDLIVYAASPFGETAHAQIRNFKITTQSKFSFCSFLSFLRRWKLGSVYGRGL</sequence>
<feature type="domain" description="CUB" evidence="4">
    <location>
        <begin position="624"/>
        <end position="742"/>
    </location>
</feature>
<feature type="domain" description="CUB" evidence="4">
    <location>
        <begin position="1115"/>
        <end position="1230"/>
    </location>
</feature>
<evidence type="ECO:0000256" key="2">
    <source>
        <dbReference type="ARBA" id="ARBA00023157"/>
    </source>
</evidence>
<dbReference type="FunFam" id="2.60.120.290:FF:000005">
    <property type="entry name" value="Procollagen C-endopeptidase enhancer 1"/>
    <property type="match status" value="3"/>
</dbReference>
<name>E4YLF0_OIKDI</name>
<feature type="domain" description="CUB" evidence="4">
    <location>
        <begin position="1"/>
        <end position="65"/>
    </location>
</feature>
<feature type="domain" description="CUB" evidence="4">
    <location>
        <begin position="66"/>
        <end position="186"/>
    </location>
</feature>
<feature type="non-terminal residue" evidence="5">
    <location>
        <position position="1"/>
    </location>
</feature>
<accession>E4YLF0</accession>
<feature type="domain" description="CUB" evidence="4">
    <location>
        <begin position="190"/>
        <end position="298"/>
    </location>
</feature>
<dbReference type="InterPro" id="IPR000859">
    <property type="entry name" value="CUB_dom"/>
</dbReference>
<evidence type="ECO:0000256" key="1">
    <source>
        <dbReference type="ARBA" id="ARBA00022737"/>
    </source>
</evidence>
<dbReference type="Pfam" id="PF00431">
    <property type="entry name" value="CUB"/>
    <property type="match status" value="10"/>
</dbReference>
<gene>
    <name evidence="5" type="ORF">GSOID_T00028806001</name>
</gene>
<keyword evidence="1" id="KW-0677">Repeat</keyword>
<reference evidence="5" key="1">
    <citation type="journal article" date="2010" name="Science">
        <title>Plasticity of animal genome architecture unmasked by rapid evolution of a pelagic tunicate.</title>
        <authorList>
            <person name="Denoeud F."/>
            <person name="Henriet S."/>
            <person name="Mungpakdee S."/>
            <person name="Aury J.M."/>
            <person name="Da Silva C."/>
            <person name="Brinkmann H."/>
            <person name="Mikhaleva J."/>
            <person name="Olsen L.C."/>
            <person name="Jubin C."/>
            <person name="Canestro C."/>
            <person name="Bouquet J.M."/>
            <person name="Danks G."/>
            <person name="Poulain J."/>
            <person name="Campsteijn C."/>
            <person name="Adamski M."/>
            <person name="Cross I."/>
            <person name="Yadetie F."/>
            <person name="Muffato M."/>
            <person name="Louis A."/>
            <person name="Butcher S."/>
            <person name="Tsagkogeorga G."/>
            <person name="Konrad A."/>
            <person name="Singh S."/>
            <person name="Jensen M.F."/>
            <person name="Cong E.H."/>
            <person name="Eikeseth-Otteraa H."/>
            <person name="Noel B."/>
            <person name="Anthouard V."/>
            <person name="Porcel B.M."/>
            <person name="Kachouri-Lafond R."/>
            <person name="Nishino A."/>
            <person name="Ugolini M."/>
            <person name="Chourrout P."/>
            <person name="Nishida H."/>
            <person name="Aasland R."/>
            <person name="Huzurbazar S."/>
            <person name="Westhof E."/>
            <person name="Delsuc F."/>
            <person name="Lehrach H."/>
            <person name="Reinhardt R."/>
            <person name="Weissenbach J."/>
            <person name="Roy S.W."/>
            <person name="Artiguenave F."/>
            <person name="Postlethwait J.H."/>
            <person name="Manak J.R."/>
            <person name="Thompson E.M."/>
            <person name="Jaillon O."/>
            <person name="Du Pasquier L."/>
            <person name="Boudinot P."/>
            <person name="Liberles D.A."/>
            <person name="Volff J.N."/>
            <person name="Philippe H."/>
            <person name="Lenhard B."/>
            <person name="Roest Crollius H."/>
            <person name="Wincker P."/>
            <person name="Chourrout D."/>
        </authorList>
    </citation>
    <scope>NUCLEOTIDE SEQUENCE [LARGE SCALE GENOMIC DNA]</scope>
</reference>
<dbReference type="Proteomes" id="UP000011014">
    <property type="component" value="Unassembled WGS sequence"/>
</dbReference>
<dbReference type="PANTHER" id="PTHR24251:SF30">
    <property type="entry name" value="MEMBRANE FRIZZLED-RELATED PROTEIN"/>
    <property type="match status" value="1"/>
</dbReference>
<feature type="domain" description="CUB" evidence="4">
    <location>
        <begin position="867"/>
        <end position="991"/>
    </location>
</feature>
<feature type="domain" description="CUB" evidence="4">
    <location>
        <begin position="748"/>
        <end position="865"/>
    </location>
</feature>
<evidence type="ECO:0000313" key="5">
    <source>
        <dbReference type="EMBL" id="CBY36311.1"/>
    </source>
</evidence>
<feature type="domain" description="CUB" evidence="4">
    <location>
        <begin position="995"/>
        <end position="1114"/>
    </location>
</feature>
<comment type="caution">
    <text evidence="3">Lacks conserved residue(s) required for the propagation of feature annotation.</text>
</comment>
<dbReference type="PANTHER" id="PTHR24251">
    <property type="entry name" value="OVOCHYMASE-RELATED"/>
    <property type="match status" value="1"/>
</dbReference>
<dbReference type="EMBL" id="FN654755">
    <property type="protein sequence ID" value="CBY36311.1"/>
    <property type="molecule type" value="Genomic_DNA"/>
</dbReference>
<evidence type="ECO:0000256" key="3">
    <source>
        <dbReference type="PROSITE-ProRule" id="PRU00059"/>
    </source>
</evidence>
<dbReference type="CDD" id="cd00041">
    <property type="entry name" value="CUB"/>
    <property type="match status" value="10"/>
</dbReference>
<dbReference type="SMART" id="SM00042">
    <property type="entry name" value="CUB"/>
    <property type="match status" value="11"/>
</dbReference>
<keyword evidence="2" id="KW-1015">Disulfide bond</keyword>